<keyword evidence="3" id="KW-0479">Metal-binding</keyword>
<reference evidence="10" key="2">
    <citation type="submission" date="2021-04" db="EMBL/GenBank/DDBJ databases">
        <authorList>
            <person name="Gilroy R."/>
        </authorList>
    </citation>
    <scope>NUCLEOTIDE SEQUENCE</scope>
    <source>
        <strain evidence="10">ChiHjej8B7-3636</strain>
    </source>
</reference>
<dbReference type="EMBL" id="DXAM01000110">
    <property type="protein sequence ID" value="HJA04741.1"/>
    <property type="molecule type" value="Genomic_DNA"/>
</dbReference>
<evidence type="ECO:0000256" key="9">
    <source>
        <dbReference type="ARBA" id="ARBA00023295"/>
    </source>
</evidence>
<evidence type="ECO:0000313" key="11">
    <source>
        <dbReference type="Proteomes" id="UP000824220"/>
    </source>
</evidence>
<evidence type="ECO:0000256" key="4">
    <source>
        <dbReference type="ARBA" id="ARBA00022763"/>
    </source>
</evidence>
<keyword evidence="7" id="KW-0411">Iron-sulfur</keyword>
<comment type="caution">
    <text evidence="10">The sequence shown here is derived from an EMBL/GenBank/DDBJ whole genome shotgun (WGS) entry which is preliminary data.</text>
</comment>
<evidence type="ECO:0000256" key="5">
    <source>
        <dbReference type="ARBA" id="ARBA00022801"/>
    </source>
</evidence>
<dbReference type="GO" id="GO:0046872">
    <property type="term" value="F:metal ion binding"/>
    <property type="evidence" value="ECO:0007669"/>
    <property type="project" value="UniProtKB-KW"/>
</dbReference>
<comment type="similarity">
    <text evidence="2">Belongs to the Nth/MutY family.</text>
</comment>
<sequence length="132" mass="14372">RRDLEQMSTLLPDSDERAAVMNAAVMELGQVICTARSPRCGACPIRRSCAWIEAGSPATPDTRRKQAKYEGSDRQARGALLKALRDAAPDPLPRAALLVDWHDAAQRDRALVSLENDGLIEPDGELVGLPTR</sequence>
<dbReference type="InterPro" id="IPR011257">
    <property type="entry name" value="DNA_glycosylase"/>
</dbReference>
<dbReference type="SMART" id="SM00525">
    <property type="entry name" value="FES"/>
    <property type="match status" value="1"/>
</dbReference>
<evidence type="ECO:0000256" key="6">
    <source>
        <dbReference type="ARBA" id="ARBA00023004"/>
    </source>
</evidence>
<dbReference type="InterPro" id="IPR004035">
    <property type="entry name" value="Endouclease-III_FeS-bd_BS"/>
</dbReference>
<keyword evidence="5" id="KW-0378">Hydrolase</keyword>
<dbReference type="AlphaFoldDB" id="A0A9D2KHU1"/>
<evidence type="ECO:0000256" key="2">
    <source>
        <dbReference type="ARBA" id="ARBA00008343"/>
    </source>
</evidence>
<dbReference type="Pfam" id="PF10576">
    <property type="entry name" value="EndIII_4Fe-2S"/>
    <property type="match status" value="1"/>
</dbReference>
<organism evidence="10 11">
    <name type="scientific">Candidatus Microbacterium stercoravium</name>
    <dbReference type="NCBI Taxonomy" id="2838697"/>
    <lineage>
        <taxon>Bacteria</taxon>
        <taxon>Bacillati</taxon>
        <taxon>Actinomycetota</taxon>
        <taxon>Actinomycetes</taxon>
        <taxon>Micrococcales</taxon>
        <taxon>Microbacteriaceae</taxon>
        <taxon>Microbacterium</taxon>
    </lineage>
</organism>
<keyword evidence="6" id="KW-0408">Iron</keyword>
<dbReference type="GO" id="GO:0016798">
    <property type="term" value="F:hydrolase activity, acting on glycosyl bonds"/>
    <property type="evidence" value="ECO:0007669"/>
    <property type="project" value="UniProtKB-KW"/>
</dbReference>
<dbReference type="Gene3D" id="1.10.1670.10">
    <property type="entry name" value="Helix-hairpin-Helix base-excision DNA repair enzymes (C-terminal)"/>
    <property type="match status" value="1"/>
</dbReference>
<dbReference type="InterPro" id="IPR003651">
    <property type="entry name" value="Endonuclease3_FeS-loop_motif"/>
</dbReference>
<gene>
    <name evidence="10" type="ORF">H9800_07750</name>
</gene>
<evidence type="ECO:0000256" key="7">
    <source>
        <dbReference type="ARBA" id="ARBA00023014"/>
    </source>
</evidence>
<evidence type="ECO:0000256" key="8">
    <source>
        <dbReference type="ARBA" id="ARBA00023204"/>
    </source>
</evidence>
<dbReference type="SUPFAM" id="SSF48150">
    <property type="entry name" value="DNA-glycosylase"/>
    <property type="match status" value="1"/>
</dbReference>
<dbReference type="InterPro" id="IPR023170">
    <property type="entry name" value="HhH_base_excis_C"/>
</dbReference>
<dbReference type="GO" id="GO:0140097">
    <property type="term" value="F:catalytic activity, acting on DNA"/>
    <property type="evidence" value="ECO:0007669"/>
    <property type="project" value="UniProtKB-ARBA"/>
</dbReference>
<dbReference type="GO" id="GO:0051539">
    <property type="term" value="F:4 iron, 4 sulfur cluster binding"/>
    <property type="evidence" value="ECO:0007669"/>
    <property type="project" value="InterPro"/>
</dbReference>
<comment type="cofactor">
    <cofactor evidence="1">
        <name>[4Fe-4S] cluster</name>
        <dbReference type="ChEBI" id="CHEBI:49883"/>
    </cofactor>
</comment>
<name>A0A9D2KHU1_9MICO</name>
<proteinExistence type="inferred from homology"/>
<dbReference type="Proteomes" id="UP000824220">
    <property type="component" value="Unassembled WGS sequence"/>
</dbReference>
<keyword evidence="9" id="KW-0326">Glycosidase</keyword>
<evidence type="ECO:0000313" key="10">
    <source>
        <dbReference type="EMBL" id="HJA04741.1"/>
    </source>
</evidence>
<evidence type="ECO:0000256" key="3">
    <source>
        <dbReference type="ARBA" id="ARBA00022723"/>
    </source>
</evidence>
<dbReference type="GO" id="GO:0006281">
    <property type="term" value="P:DNA repair"/>
    <property type="evidence" value="ECO:0007669"/>
    <property type="project" value="UniProtKB-KW"/>
</dbReference>
<feature type="non-terminal residue" evidence="10">
    <location>
        <position position="1"/>
    </location>
</feature>
<accession>A0A9D2KHU1</accession>
<protein>
    <submittedName>
        <fullName evidence="10">A/G-specific adenine glycosylase</fullName>
    </submittedName>
</protein>
<keyword evidence="4" id="KW-0227">DNA damage</keyword>
<keyword evidence="8" id="KW-0234">DNA repair</keyword>
<reference evidence="10" key="1">
    <citation type="journal article" date="2021" name="PeerJ">
        <title>Extensive microbial diversity within the chicken gut microbiome revealed by metagenomics and culture.</title>
        <authorList>
            <person name="Gilroy R."/>
            <person name="Ravi A."/>
            <person name="Getino M."/>
            <person name="Pursley I."/>
            <person name="Horton D.L."/>
            <person name="Alikhan N.F."/>
            <person name="Baker D."/>
            <person name="Gharbi K."/>
            <person name="Hall N."/>
            <person name="Watson M."/>
            <person name="Adriaenssens E.M."/>
            <person name="Foster-Nyarko E."/>
            <person name="Jarju S."/>
            <person name="Secka A."/>
            <person name="Antonio M."/>
            <person name="Oren A."/>
            <person name="Chaudhuri R.R."/>
            <person name="La Ragione R."/>
            <person name="Hildebrand F."/>
            <person name="Pallen M.J."/>
        </authorList>
    </citation>
    <scope>NUCLEOTIDE SEQUENCE</scope>
    <source>
        <strain evidence="10">ChiHjej8B7-3636</strain>
    </source>
</reference>
<dbReference type="PROSITE" id="PS00764">
    <property type="entry name" value="ENDONUCLEASE_III_1"/>
    <property type="match status" value="1"/>
</dbReference>
<evidence type="ECO:0000256" key="1">
    <source>
        <dbReference type="ARBA" id="ARBA00001966"/>
    </source>
</evidence>